<reference evidence="2" key="1">
    <citation type="journal article" date="2023" name="Front. Plant Sci.">
        <title>Chromosomal-level genome assembly of Melastoma candidum provides insights into trichome evolution.</title>
        <authorList>
            <person name="Zhong Y."/>
            <person name="Wu W."/>
            <person name="Sun C."/>
            <person name="Zou P."/>
            <person name="Liu Y."/>
            <person name="Dai S."/>
            <person name="Zhou R."/>
        </authorList>
    </citation>
    <scope>NUCLEOTIDE SEQUENCE [LARGE SCALE GENOMIC DNA]</scope>
</reference>
<accession>A0ACB9NSC5</accession>
<evidence type="ECO:0000313" key="1">
    <source>
        <dbReference type="EMBL" id="KAI4338946.1"/>
    </source>
</evidence>
<protein>
    <submittedName>
        <fullName evidence="1">Uncharacterized protein</fullName>
    </submittedName>
</protein>
<evidence type="ECO:0000313" key="2">
    <source>
        <dbReference type="Proteomes" id="UP001057402"/>
    </source>
</evidence>
<proteinExistence type="predicted"/>
<keyword evidence="2" id="KW-1185">Reference proteome</keyword>
<sequence>MLSGATVMRLLRSLAMLIAIVIGDRLARAQYHGVRQSDTTNFTRFIPVLPVGTSPNCVRIDLNGSVDLRSMVPDNTCSTTRRGHFSVAIESTVPSLGMAVLLPPTPAGGSKKISQRVAWIGGSVIGSSAVDSSNIVGIEGEETQAKDRHSEDGESGRSRGSPSSVSSGRNESLVGYSDKNPTAAGEHENVRTLRKIRIRNPECCIVVHIGRKFHLLVIHLNEFGLKSKDENP</sequence>
<organism evidence="1 2">
    <name type="scientific">Melastoma candidum</name>
    <dbReference type="NCBI Taxonomy" id="119954"/>
    <lineage>
        <taxon>Eukaryota</taxon>
        <taxon>Viridiplantae</taxon>
        <taxon>Streptophyta</taxon>
        <taxon>Embryophyta</taxon>
        <taxon>Tracheophyta</taxon>
        <taxon>Spermatophyta</taxon>
        <taxon>Magnoliopsida</taxon>
        <taxon>eudicotyledons</taxon>
        <taxon>Gunneridae</taxon>
        <taxon>Pentapetalae</taxon>
        <taxon>rosids</taxon>
        <taxon>malvids</taxon>
        <taxon>Myrtales</taxon>
        <taxon>Melastomataceae</taxon>
        <taxon>Melastomatoideae</taxon>
        <taxon>Melastomateae</taxon>
        <taxon>Melastoma</taxon>
    </lineage>
</organism>
<dbReference type="EMBL" id="CM042886">
    <property type="protein sequence ID" value="KAI4338946.1"/>
    <property type="molecule type" value="Genomic_DNA"/>
</dbReference>
<comment type="caution">
    <text evidence="1">The sequence shown here is derived from an EMBL/GenBank/DDBJ whole genome shotgun (WGS) entry which is preliminary data.</text>
</comment>
<dbReference type="Proteomes" id="UP001057402">
    <property type="component" value="Chromosome 7"/>
</dbReference>
<name>A0ACB9NSC5_9MYRT</name>
<gene>
    <name evidence="1" type="ORF">MLD38_023948</name>
</gene>